<dbReference type="PROSITE" id="PS51746">
    <property type="entry name" value="PPM_2"/>
    <property type="match status" value="1"/>
</dbReference>
<dbReference type="Pfam" id="PF00481">
    <property type="entry name" value="PP2C"/>
    <property type="match status" value="1"/>
</dbReference>
<dbReference type="EMBL" id="JABEZX010000004">
    <property type="protein sequence ID" value="MBA0555198.1"/>
    <property type="molecule type" value="Genomic_DNA"/>
</dbReference>
<keyword evidence="8" id="KW-0464">Manganese</keyword>
<proteinExistence type="inferred from homology"/>
<evidence type="ECO:0000256" key="5">
    <source>
        <dbReference type="ARBA" id="ARBA00022801"/>
    </source>
</evidence>
<dbReference type="CDD" id="cd00143">
    <property type="entry name" value="PP2Cc"/>
    <property type="match status" value="1"/>
</dbReference>
<sequence length="471" mass="51985">MSKDSRTMLTRIDRAPYNLTAEKTSSLPNQPYEFTCGRIQGFHGAGLSNHQGGEGDVPVSFGVDHENSCPQSIAHRSNPKSSESFLEVSATLLGKRNISDVQDVKRVAMDLAGDDNNRLNEYNPRSPESFLEVPQRKKMRKTESHCLFESNNIPLWGFTSICGRRIQMEDAVVAIPRFLQVPPRILNVESVSNQTSNISNLTADFYGVYDGHGGCQVANYCRERMHTALAEEIEMTKACILDGNIGYDWREQWKKAFLNCFVKVDTEIGGVHRGHVSETAGSTAVIAVVSPTHIIVANCGDSRAVLSRGKFPIPLSIDHKPDREDEQARIEAAGGKIIQWNGPRVSGVLAMSRSIGDKYLKPWIIPDPEVTFVSRANDDECLVLASDGLWDVLSNDEACEVARKRIGLWRKKYRDKSNGEGIDGAAQSAAEYLSRLALSKGSKDNISVIVVDLKAHTKFKNTKPDTGISCC</sequence>
<organism evidence="11 12">
    <name type="scientific">Gossypium lobatum</name>
    <dbReference type="NCBI Taxonomy" id="34289"/>
    <lineage>
        <taxon>Eukaryota</taxon>
        <taxon>Viridiplantae</taxon>
        <taxon>Streptophyta</taxon>
        <taxon>Embryophyta</taxon>
        <taxon>Tracheophyta</taxon>
        <taxon>Spermatophyta</taxon>
        <taxon>Magnoliopsida</taxon>
        <taxon>eudicotyledons</taxon>
        <taxon>Gunneridae</taxon>
        <taxon>Pentapetalae</taxon>
        <taxon>rosids</taxon>
        <taxon>malvids</taxon>
        <taxon>Malvales</taxon>
        <taxon>Malvaceae</taxon>
        <taxon>Malvoideae</taxon>
        <taxon>Gossypium</taxon>
    </lineage>
</organism>
<dbReference type="FunFam" id="3.60.40.10:FF:000041">
    <property type="entry name" value="Protein phosphatase 2C 51"/>
    <property type="match status" value="1"/>
</dbReference>
<dbReference type="InterPro" id="IPR001932">
    <property type="entry name" value="PPM-type_phosphatase-like_dom"/>
</dbReference>
<dbReference type="GO" id="GO:0004722">
    <property type="term" value="F:protein serine/threonine phosphatase activity"/>
    <property type="evidence" value="ECO:0007669"/>
    <property type="project" value="UniProtKB-EC"/>
</dbReference>
<dbReference type="Proteomes" id="UP000593572">
    <property type="component" value="Unassembled WGS sequence"/>
</dbReference>
<reference evidence="11 12" key="1">
    <citation type="journal article" date="2019" name="Genome Biol. Evol.">
        <title>Insights into the evolution of the New World diploid cottons (Gossypium, subgenus Houzingenia) based on genome sequencing.</title>
        <authorList>
            <person name="Grover C.E."/>
            <person name="Arick M.A. 2nd"/>
            <person name="Thrash A."/>
            <person name="Conover J.L."/>
            <person name="Sanders W.S."/>
            <person name="Peterson D.G."/>
            <person name="Frelichowski J.E."/>
            <person name="Scheffler J.A."/>
            <person name="Scheffler B.E."/>
            <person name="Wendel J.F."/>
        </authorList>
    </citation>
    <scope>NUCLEOTIDE SEQUENCE [LARGE SCALE GENOMIC DNA]</scope>
    <source>
        <strain evidence="11">157</strain>
        <tissue evidence="11">Leaf</tissue>
    </source>
</reference>
<protein>
    <recommendedName>
        <fullName evidence="3">protein-serine/threonine phosphatase</fullName>
        <ecNumber evidence="3">3.1.3.16</ecNumber>
    </recommendedName>
</protein>
<dbReference type="InterPro" id="IPR015655">
    <property type="entry name" value="PP2C"/>
</dbReference>
<dbReference type="PANTHER" id="PTHR47992">
    <property type="entry name" value="PROTEIN PHOSPHATASE"/>
    <property type="match status" value="1"/>
</dbReference>
<keyword evidence="7 9" id="KW-0904">Protein phosphatase</keyword>
<evidence type="ECO:0000259" key="10">
    <source>
        <dbReference type="PROSITE" id="PS51746"/>
    </source>
</evidence>
<name>A0A7J8LRY4_9ROSI</name>
<dbReference type="PROSITE" id="PS01032">
    <property type="entry name" value="PPM_1"/>
    <property type="match status" value="1"/>
</dbReference>
<comment type="caution">
    <text evidence="11">The sequence shown here is derived from an EMBL/GenBank/DDBJ whole genome shotgun (WGS) entry which is preliminary data.</text>
</comment>
<accession>A0A7J8LRY4</accession>
<comment type="similarity">
    <text evidence="9">Belongs to the PP2C family.</text>
</comment>
<comment type="cofactor">
    <cofactor evidence="2">
        <name>Mg(2+)</name>
        <dbReference type="ChEBI" id="CHEBI:18420"/>
    </cofactor>
</comment>
<feature type="domain" description="PPM-type phosphatase" evidence="10">
    <location>
        <begin position="155"/>
        <end position="453"/>
    </location>
</feature>
<comment type="cofactor">
    <cofactor evidence="1">
        <name>Mn(2+)</name>
        <dbReference type="ChEBI" id="CHEBI:29035"/>
    </cofactor>
</comment>
<keyword evidence="4" id="KW-0479">Metal-binding</keyword>
<dbReference type="EC" id="3.1.3.16" evidence="3"/>
<evidence type="ECO:0000256" key="1">
    <source>
        <dbReference type="ARBA" id="ARBA00001936"/>
    </source>
</evidence>
<dbReference type="Gene3D" id="3.60.40.10">
    <property type="entry name" value="PPM-type phosphatase domain"/>
    <property type="match status" value="1"/>
</dbReference>
<dbReference type="InterPro" id="IPR036457">
    <property type="entry name" value="PPM-type-like_dom_sf"/>
</dbReference>
<dbReference type="SUPFAM" id="SSF81606">
    <property type="entry name" value="PP2C-like"/>
    <property type="match status" value="1"/>
</dbReference>
<evidence type="ECO:0000313" key="12">
    <source>
        <dbReference type="Proteomes" id="UP000593572"/>
    </source>
</evidence>
<evidence type="ECO:0000256" key="8">
    <source>
        <dbReference type="ARBA" id="ARBA00023211"/>
    </source>
</evidence>
<dbReference type="AlphaFoldDB" id="A0A7J8LRY4"/>
<evidence type="ECO:0000256" key="6">
    <source>
        <dbReference type="ARBA" id="ARBA00022842"/>
    </source>
</evidence>
<gene>
    <name evidence="11" type="ORF">Golob_014252</name>
</gene>
<keyword evidence="6" id="KW-0460">Magnesium</keyword>
<keyword evidence="12" id="KW-1185">Reference proteome</keyword>
<evidence type="ECO:0000256" key="2">
    <source>
        <dbReference type="ARBA" id="ARBA00001946"/>
    </source>
</evidence>
<dbReference type="SMART" id="SM00332">
    <property type="entry name" value="PP2Cc"/>
    <property type="match status" value="1"/>
</dbReference>
<keyword evidence="5 9" id="KW-0378">Hydrolase</keyword>
<evidence type="ECO:0000256" key="7">
    <source>
        <dbReference type="ARBA" id="ARBA00022912"/>
    </source>
</evidence>
<dbReference type="GO" id="GO:0046872">
    <property type="term" value="F:metal ion binding"/>
    <property type="evidence" value="ECO:0007669"/>
    <property type="project" value="UniProtKB-KW"/>
</dbReference>
<evidence type="ECO:0000313" key="11">
    <source>
        <dbReference type="EMBL" id="MBA0555198.1"/>
    </source>
</evidence>
<evidence type="ECO:0000256" key="9">
    <source>
        <dbReference type="RuleBase" id="RU003465"/>
    </source>
</evidence>
<evidence type="ECO:0000256" key="3">
    <source>
        <dbReference type="ARBA" id="ARBA00013081"/>
    </source>
</evidence>
<evidence type="ECO:0000256" key="4">
    <source>
        <dbReference type="ARBA" id="ARBA00022723"/>
    </source>
</evidence>
<dbReference type="InterPro" id="IPR000222">
    <property type="entry name" value="PP2C_BS"/>
</dbReference>